<dbReference type="InterPro" id="IPR037523">
    <property type="entry name" value="VOC_core"/>
</dbReference>
<name>A0A1H4VKW2_9NOCA</name>
<keyword evidence="4" id="KW-1185">Reference proteome</keyword>
<dbReference type="GO" id="GO:0046491">
    <property type="term" value="P:L-methylmalonyl-CoA metabolic process"/>
    <property type="evidence" value="ECO:0007669"/>
    <property type="project" value="TreeGrafter"/>
</dbReference>
<keyword evidence="1" id="KW-0479">Metal-binding</keyword>
<gene>
    <name evidence="3" type="ORF">SAMN04490239_5571</name>
</gene>
<evidence type="ECO:0000313" key="3">
    <source>
        <dbReference type="EMBL" id="SEC81575.1"/>
    </source>
</evidence>
<dbReference type="PANTHER" id="PTHR43048">
    <property type="entry name" value="METHYLMALONYL-COA EPIMERASE"/>
    <property type="match status" value="1"/>
</dbReference>
<dbReference type="InterPro" id="IPR051785">
    <property type="entry name" value="MMCE/EMCE_epimerase"/>
</dbReference>
<dbReference type="PANTHER" id="PTHR43048:SF6">
    <property type="entry name" value="BLR8189 PROTEIN"/>
    <property type="match status" value="1"/>
</dbReference>
<evidence type="ECO:0000313" key="4">
    <source>
        <dbReference type="Proteomes" id="UP000183561"/>
    </source>
</evidence>
<dbReference type="GO" id="GO:0051213">
    <property type="term" value="F:dioxygenase activity"/>
    <property type="evidence" value="ECO:0007669"/>
    <property type="project" value="UniProtKB-KW"/>
</dbReference>
<dbReference type="Pfam" id="PF13669">
    <property type="entry name" value="Glyoxalase_4"/>
    <property type="match status" value="1"/>
</dbReference>
<sequence>MSEHVSRNPKIPTVRSVDHVAYTVPDLDAAVAFFVDHFAGECIFFDGPFSDSENGMARRLNVHPDAKCRLAMVRLGLTTNIELFEYSAPDQTTQPPRNSDIGGHHLALYVDDIDEGYDYVRSIPGVVVMAGPNGVAPDSPVAGQRWFYFLTPWGMHMELTSCPGGSFYAGLPGERMAPPSDRWL</sequence>
<dbReference type="Gene3D" id="3.10.180.10">
    <property type="entry name" value="2,3-Dihydroxybiphenyl 1,2-Dioxygenase, domain 1"/>
    <property type="match status" value="1"/>
</dbReference>
<accession>A0A1H4VKW2</accession>
<reference evidence="4" key="1">
    <citation type="submission" date="2016-10" db="EMBL/GenBank/DDBJ databases">
        <authorList>
            <person name="Varghese N."/>
            <person name="Submissions S."/>
        </authorList>
    </citation>
    <scope>NUCLEOTIDE SEQUENCE [LARGE SCALE GENOMIC DNA]</scope>
    <source>
        <strain evidence="4">DSM 44498</strain>
    </source>
</reference>
<dbReference type="Proteomes" id="UP000183561">
    <property type="component" value="Unassembled WGS sequence"/>
</dbReference>
<dbReference type="SUPFAM" id="SSF54593">
    <property type="entry name" value="Glyoxalase/Bleomycin resistance protein/Dihydroxybiphenyl dioxygenase"/>
    <property type="match status" value="1"/>
</dbReference>
<dbReference type="PROSITE" id="PS51819">
    <property type="entry name" value="VOC"/>
    <property type="match status" value="1"/>
</dbReference>
<keyword evidence="3" id="KW-0223">Dioxygenase</keyword>
<evidence type="ECO:0000256" key="1">
    <source>
        <dbReference type="ARBA" id="ARBA00022723"/>
    </source>
</evidence>
<dbReference type="InterPro" id="IPR029068">
    <property type="entry name" value="Glyas_Bleomycin-R_OHBP_Dase"/>
</dbReference>
<organism evidence="3 4">
    <name type="scientific">Rhodococcus koreensis</name>
    <dbReference type="NCBI Taxonomy" id="99653"/>
    <lineage>
        <taxon>Bacteria</taxon>
        <taxon>Bacillati</taxon>
        <taxon>Actinomycetota</taxon>
        <taxon>Actinomycetes</taxon>
        <taxon>Mycobacteriales</taxon>
        <taxon>Nocardiaceae</taxon>
        <taxon>Rhodococcus</taxon>
    </lineage>
</organism>
<dbReference type="OrthoDB" id="2613830at2"/>
<dbReference type="GO" id="GO:0046872">
    <property type="term" value="F:metal ion binding"/>
    <property type="evidence" value="ECO:0007669"/>
    <property type="project" value="UniProtKB-KW"/>
</dbReference>
<dbReference type="AlphaFoldDB" id="A0A1H4VKW2"/>
<evidence type="ECO:0000259" key="2">
    <source>
        <dbReference type="PROSITE" id="PS51819"/>
    </source>
</evidence>
<keyword evidence="3" id="KW-0560">Oxidoreductase</keyword>
<dbReference type="EMBL" id="FNSV01000005">
    <property type="protein sequence ID" value="SEC81575.1"/>
    <property type="molecule type" value="Genomic_DNA"/>
</dbReference>
<dbReference type="GO" id="GO:0004493">
    <property type="term" value="F:methylmalonyl-CoA epimerase activity"/>
    <property type="evidence" value="ECO:0007669"/>
    <property type="project" value="TreeGrafter"/>
</dbReference>
<protein>
    <submittedName>
        <fullName evidence="3">Catechol 2,3-dioxygenase</fullName>
    </submittedName>
</protein>
<feature type="domain" description="VOC" evidence="2">
    <location>
        <begin position="16"/>
        <end position="162"/>
    </location>
</feature>
<proteinExistence type="predicted"/>